<evidence type="ECO:0000256" key="1">
    <source>
        <dbReference type="SAM" id="MobiDB-lite"/>
    </source>
</evidence>
<sequence>MPEYHRMLGETYGRFVVHAEHGDEHAMAYLDWMRAEAQRFDRHPDFPGGPVRQEEDPSGGSA</sequence>
<dbReference type="KEGG" id="sle:sle1_018"/>
<dbReference type="EMBL" id="LN831788">
    <property type="protein sequence ID" value="CQR59185.1"/>
    <property type="molecule type" value="Genomic_DNA"/>
</dbReference>
<dbReference type="AlphaFoldDB" id="A0A0F7VKY8"/>
<dbReference type="PATRIC" id="fig|1437453.6.peg.7143"/>
<gene>
    <name evidence="2" type="ORF">sle1_018</name>
</gene>
<name>A0A0F7VKY8_STRLW</name>
<evidence type="ECO:0000313" key="3">
    <source>
        <dbReference type="Proteomes" id="UP000035016"/>
    </source>
</evidence>
<proteinExistence type="predicted"/>
<geneLocation type="plasmid" evidence="2 3">
    <name>pSLE1</name>
</geneLocation>
<feature type="region of interest" description="Disordered" evidence="1">
    <location>
        <begin position="41"/>
        <end position="62"/>
    </location>
</feature>
<organism evidence="2 3">
    <name type="scientific">Streptomyces leeuwenhoekii</name>
    <dbReference type="NCBI Taxonomy" id="1437453"/>
    <lineage>
        <taxon>Bacteria</taxon>
        <taxon>Bacillati</taxon>
        <taxon>Actinomycetota</taxon>
        <taxon>Actinomycetes</taxon>
        <taxon>Kitasatosporales</taxon>
        <taxon>Streptomycetaceae</taxon>
        <taxon>Streptomyces</taxon>
    </lineage>
</organism>
<protein>
    <submittedName>
        <fullName evidence="2">Sle1_018 protein</fullName>
    </submittedName>
</protein>
<reference evidence="3" key="1">
    <citation type="submission" date="2015-02" db="EMBL/GenBank/DDBJ databases">
        <authorList>
            <person name="Gomez-Escribano P.J."/>
        </authorList>
    </citation>
    <scope>NUCLEOTIDE SEQUENCE [LARGE SCALE GENOMIC DNA]</scope>
    <source>
        <strain evidence="3">C34 (DSM 42122 / NRRL B-24963)</strain>
        <plasmid evidence="3">pSLE1</plasmid>
    </source>
</reference>
<evidence type="ECO:0000313" key="2">
    <source>
        <dbReference type="EMBL" id="CQR59185.1"/>
    </source>
</evidence>
<accession>A0A0F7VKY8</accession>
<dbReference type="Proteomes" id="UP000035016">
    <property type="component" value="Plasmid pSLE1"/>
</dbReference>
<keyword evidence="2" id="KW-0614">Plasmid</keyword>